<keyword evidence="2" id="KW-1185">Reference proteome</keyword>
<comment type="caution">
    <text evidence="1">The sequence shown here is derived from an EMBL/GenBank/DDBJ whole genome shotgun (WGS) entry which is preliminary data.</text>
</comment>
<reference evidence="1 2" key="1">
    <citation type="journal article" date="2006" name="Science">
        <title>The genome of black cottonwood, Populus trichocarpa (Torr. &amp; Gray).</title>
        <authorList>
            <person name="Tuskan G.A."/>
            <person name="Difazio S."/>
            <person name="Jansson S."/>
            <person name="Bohlmann J."/>
            <person name="Grigoriev I."/>
            <person name="Hellsten U."/>
            <person name="Putnam N."/>
            <person name="Ralph S."/>
            <person name="Rombauts S."/>
            <person name="Salamov A."/>
            <person name="Schein J."/>
            <person name="Sterck L."/>
            <person name="Aerts A."/>
            <person name="Bhalerao R.R."/>
            <person name="Bhalerao R.P."/>
            <person name="Blaudez D."/>
            <person name="Boerjan W."/>
            <person name="Brun A."/>
            <person name="Brunner A."/>
            <person name="Busov V."/>
            <person name="Campbell M."/>
            <person name="Carlson J."/>
            <person name="Chalot M."/>
            <person name="Chapman J."/>
            <person name="Chen G.L."/>
            <person name="Cooper D."/>
            <person name="Coutinho P.M."/>
            <person name="Couturier J."/>
            <person name="Covert S."/>
            <person name="Cronk Q."/>
            <person name="Cunningham R."/>
            <person name="Davis J."/>
            <person name="Degroeve S."/>
            <person name="Dejardin A."/>
            <person name="Depamphilis C."/>
            <person name="Detter J."/>
            <person name="Dirks B."/>
            <person name="Dubchak I."/>
            <person name="Duplessis S."/>
            <person name="Ehlting J."/>
            <person name="Ellis B."/>
            <person name="Gendler K."/>
            <person name="Goodstein D."/>
            <person name="Gribskov M."/>
            <person name="Grimwood J."/>
            <person name="Groover A."/>
            <person name="Gunter L."/>
            <person name="Hamberger B."/>
            <person name="Heinze B."/>
            <person name="Helariutta Y."/>
            <person name="Henrissat B."/>
            <person name="Holligan D."/>
            <person name="Holt R."/>
            <person name="Huang W."/>
            <person name="Islam-Faridi N."/>
            <person name="Jones S."/>
            <person name="Jones-Rhoades M."/>
            <person name="Jorgensen R."/>
            <person name="Joshi C."/>
            <person name="Kangasjarvi J."/>
            <person name="Karlsson J."/>
            <person name="Kelleher C."/>
            <person name="Kirkpatrick R."/>
            <person name="Kirst M."/>
            <person name="Kohler A."/>
            <person name="Kalluri U."/>
            <person name="Larimer F."/>
            <person name="Leebens-Mack J."/>
            <person name="Leple J.C."/>
            <person name="Locascio P."/>
            <person name="Lou Y."/>
            <person name="Lucas S."/>
            <person name="Martin F."/>
            <person name="Montanini B."/>
            <person name="Napoli C."/>
            <person name="Nelson D.R."/>
            <person name="Nelson C."/>
            <person name="Nieminen K."/>
            <person name="Nilsson O."/>
            <person name="Pereda V."/>
            <person name="Peter G."/>
            <person name="Philippe R."/>
            <person name="Pilate G."/>
            <person name="Poliakov A."/>
            <person name="Razumovskaya J."/>
            <person name="Richardson P."/>
            <person name="Rinaldi C."/>
            <person name="Ritland K."/>
            <person name="Rouze P."/>
            <person name="Ryaboy D."/>
            <person name="Schmutz J."/>
            <person name="Schrader J."/>
            <person name="Segerman B."/>
            <person name="Shin H."/>
            <person name="Siddiqui A."/>
            <person name="Sterky F."/>
            <person name="Terry A."/>
            <person name="Tsai C.J."/>
            <person name="Uberbacher E."/>
            <person name="Unneberg P."/>
            <person name="Vahala J."/>
            <person name="Wall K."/>
            <person name="Wessler S."/>
            <person name="Yang G."/>
            <person name="Yin T."/>
            <person name="Douglas C."/>
            <person name="Marra M."/>
            <person name="Sandberg G."/>
            <person name="Van de Peer Y."/>
            <person name="Rokhsar D."/>
        </authorList>
    </citation>
    <scope>NUCLEOTIDE SEQUENCE [LARGE SCALE GENOMIC DNA]</scope>
    <source>
        <strain evidence="2">cv. Nisqually</strain>
    </source>
</reference>
<dbReference type="EMBL" id="CM009297">
    <property type="protein sequence ID" value="KAI9390383.1"/>
    <property type="molecule type" value="Genomic_DNA"/>
</dbReference>
<dbReference type="Proteomes" id="UP000006729">
    <property type="component" value="Chromosome 8"/>
</dbReference>
<gene>
    <name evidence="1" type="ORF">POPTR_008G173500v4</name>
</gene>
<name>A0ACC0SME9_POPTR</name>
<sequence length="515" mass="57377">MREAISLRSSRYDHFVTLVSSAKDLLDLLHLSLTHKSLKLTQQCHARVLSLGLTQHPFLATELVSACASVYLWTSLINGCRGVLLDDYTLATMSKVFGEIGDLNSGKLIHGKIFKIGFVLDFIVANSLMSMYSKCGEFGECLKLFDEMPERNVGDLNFDKDMSDFVKDMQIEGLKPDVITVSSLLSLRDGDMVKRNYGRELRGFIFHLGSCLIDMYSRCNKVDVGRRVFDSMKGGNVYTWTAMINGYVKNGSLEEGLVLFQEIQVRDEVELIKVSLVSVLPACSAVSGLIGVKQIHGYAIKKEFNDDVSLCNALIGTYSKCGSLDHAKQVFEHGSFHRDPISWSSMISGYGLQGKGEEAIFVYNKMLHLGNKSDMITIVGVLSACGRSGLVDEGLRIYKSTINEYRIKPTVEICASLDFIKSMPMEPSPRVWGVLVSASIIHGKAEMQDLACRFLIQFEPESPPTYVSLSNLHASSRRWDVVSEVRTMMKERCLTKTTGCSWISINNAHSFFLCC</sequence>
<evidence type="ECO:0000313" key="2">
    <source>
        <dbReference type="Proteomes" id="UP000006729"/>
    </source>
</evidence>
<evidence type="ECO:0000313" key="1">
    <source>
        <dbReference type="EMBL" id="KAI9390383.1"/>
    </source>
</evidence>
<accession>A0ACC0SME9</accession>
<organism evidence="1 2">
    <name type="scientific">Populus trichocarpa</name>
    <name type="common">Western balsam poplar</name>
    <name type="synonym">Populus balsamifera subsp. trichocarpa</name>
    <dbReference type="NCBI Taxonomy" id="3694"/>
    <lineage>
        <taxon>Eukaryota</taxon>
        <taxon>Viridiplantae</taxon>
        <taxon>Streptophyta</taxon>
        <taxon>Embryophyta</taxon>
        <taxon>Tracheophyta</taxon>
        <taxon>Spermatophyta</taxon>
        <taxon>Magnoliopsida</taxon>
        <taxon>eudicotyledons</taxon>
        <taxon>Gunneridae</taxon>
        <taxon>Pentapetalae</taxon>
        <taxon>rosids</taxon>
        <taxon>fabids</taxon>
        <taxon>Malpighiales</taxon>
        <taxon>Salicaceae</taxon>
        <taxon>Saliceae</taxon>
        <taxon>Populus</taxon>
    </lineage>
</organism>
<proteinExistence type="predicted"/>
<protein>
    <submittedName>
        <fullName evidence="1">Uncharacterized protein</fullName>
    </submittedName>
</protein>